<evidence type="ECO:0000256" key="4">
    <source>
        <dbReference type="PIRSR" id="PIRSR006336-1"/>
    </source>
</evidence>
<dbReference type="Gene3D" id="2.60.120.260">
    <property type="entry name" value="Galactose-binding domain-like"/>
    <property type="match status" value="2"/>
</dbReference>
<dbReference type="EC" id="3.2.1.23" evidence="5"/>
<dbReference type="KEGG" id="xfs:D934_13010"/>
<evidence type="ECO:0000256" key="5">
    <source>
        <dbReference type="RuleBase" id="RU000675"/>
    </source>
</evidence>
<evidence type="ECO:0000259" key="7">
    <source>
        <dbReference type="Pfam" id="PF01301"/>
    </source>
</evidence>
<feature type="domain" description="Beta-galactosidase 1-like first all-beta" evidence="8">
    <location>
        <begin position="395"/>
        <end position="505"/>
    </location>
</feature>
<dbReference type="InterPro" id="IPR008979">
    <property type="entry name" value="Galactose-bd-like_sf"/>
</dbReference>
<dbReference type="InterPro" id="IPR017853">
    <property type="entry name" value="GH"/>
</dbReference>
<dbReference type="PANTHER" id="PTHR23421">
    <property type="entry name" value="BETA-GALACTOSIDASE RELATED"/>
    <property type="match status" value="1"/>
</dbReference>
<dbReference type="Gene3D" id="3.20.20.80">
    <property type="entry name" value="Glycosidases"/>
    <property type="match status" value="1"/>
</dbReference>
<dbReference type="AlphaFoldDB" id="A0A060H636"/>
<dbReference type="RefSeq" id="WP_020851730.1">
    <property type="nucleotide sequence ID" value="NZ_CP006696.1"/>
</dbReference>
<dbReference type="InterPro" id="IPR019801">
    <property type="entry name" value="Glyco_hydro_35_CS"/>
</dbReference>
<dbReference type="PIRSF" id="PIRSF006336">
    <property type="entry name" value="B-gal"/>
    <property type="match status" value="1"/>
</dbReference>
<protein>
    <recommendedName>
        <fullName evidence="5">Beta-galactosidase</fullName>
        <ecNumber evidence="5">3.2.1.23</ecNumber>
    </recommendedName>
</protein>
<organism evidence="10 11">
    <name type="scientific">Xylella fastidiosa subsp. sandyi Ann-1</name>
    <dbReference type="NCBI Taxonomy" id="155920"/>
    <lineage>
        <taxon>Bacteria</taxon>
        <taxon>Pseudomonadati</taxon>
        <taxon>Pseudomonadota</taxon>
        <taxon>Gammaproteobacteria</taxon>
        <taxon>Lysobacterales</taxon>
        <taxon>Lysobacteraceae</taxon>
        <taxon>Xylella</taxon>
    </lineage>
</organism>
<dbReference type="Pfam" id="PF21467">
    <property type="entry name" value="BetaGal_gal-bd"/>
    <property type="match status" value="1"/>
</dbReference>
<comment type="catalytic activity">
    <reaction evidence="5">
        <text>Hydrolysis of terminal non-reducing beta-D-galactose residues in beta-D-galactosides.</text>
        <dbReference type="EC" id="3.2.1.23"/>
    </reaction>
</comment>
<dbReference type="EMBL" id="CP006696">
    <property type="protein sequence ID" value="AIC10780.1"/>
    <property type="molecule type" value="Genomic_DNA"/>
</dbReference>
<reference evidence="10 11" key="1">
    <citation type="submission" date="2013-08" db="EMBL/GenBank/DDBJ databases">
        <authorList>
            <person name="Stouthamer R."/>
            <person name="Nunney L."/>
        </authorList>
    </citation>
    <scope>NUCLEOTIDE SEQUENCE [LARGE SCALE GENOMIC DNA]</scope>
    <source>
        <strain evidence="11">ann-1</strain>
    </source>
</reference>
<proteinExistence type="inferred from homology"/>
<gene>
    <name evidence="10" type="ORF">D934_13010</name>
</gene>
<dbReference type="GO" id="GO:0004565">
    <property type="term" value="F:beta-galactosidase activity"/>
    <property type="evidence" value="ECO:0007669"/>
    <property type="project" value="UniProtKB-EC"/>
</dbReference>
<feature type="domain" description="Beta-galactosidase galactose-binding" evidence="9">
    <location>
        <begin position="524"/>
        <end position="582"/>
    </location>
</feature>
<evidence type="ECO:0000259" key="9">
    <source>
        <dbReference type="Pfam" id="PF21467"/>
    </source>
</evidence>
<dbReference type="PROSITE" id="PS01182">
    <property type="entry name" value="GLYCOSYL_HYDROL_F35"/>
    <property type="match status" value="1"/>
</dbReference>
<accession>A0A060H636</accession>
<comment type="similarity">
    <text evidence="1 6">Belongs to the glycosyl hydrolase 35 family.</text>
</comment>
<dbReference type="Proteomes" id="UP000027215">
    <property type="component" value="Chromosome"/>
</dbReference>
<dbReference type="Pfam" id="PF01301">
    <property type="entry name" value="Glyco_hydro_35"/>
    <property type="match status" value="1"/>
</dbReference>
<feature type="active site" description="Proton donor" evidence="4">
    <location>
        <position position="182"/>
    </location>
</feature>
<evidence type="ECO:0000259" key="8">
    <source>
        <dbReference type="Pfam" id="PF21317"/>
    </source>
</evidence>
<dbReference type="InterPro" id="IPR048912">
    <property type="entry name" value="BetaGal1-like_ABD1"/>
</dbReference>
<dbReference type="FunFam" id="3.20.20.80:FF:000116">
    <property type="entry name" value="Beta-galactosidase 3"/>
    <property type="match status" value="1"/>
</dbReference>
<name>A0A060H636_XYLFS</name>
<evidence type="ECO:0000313" key="11">
    <source>
        <dbReference type="Proteomes" id="UP000027215"/>
    </source>
</evidence>
<evidence type="ECO:0000256" key="6">
    <source>
        <dbReference type="RuleBase" id="RU003679"/>
    </source>
</evidence>
<dbReference type="InterPro" id="IPR001944">
    <property type="entry name" value="Glycoside_Hdrlase_35"/>
</dbReference>
<evidence type="ECO:0000256" key="3">
    <source>
        <dbReference type="ARBA" id="ARBA00023295"/>
    </source>
</evidence>
<dbReference type="SUPFAM" id="SSF49785">
    <property type="entry name" value="Galactose-binding domain-like"/>
    <property type="match status" value="2"/>
</dbReference>
<keyword evidence="2 5" id="KW-0378">Hydrolase</keyword>
<dbReference type="SUPFAM" id="SSF51445">
    <property type="entry name" value="(Trans)glycosidases"/>
    <property type="match status" value="1"/>
</dbReference>
<dbReference type="HOGENOM" id="CLU_007853_7_2_6"/>
<dbReference type="Pfam" id="PF21317">
    <property type="entry name" value="BetaGal_ABD_1"/>
    <property type="match status" value="1"/>
</dbReference>
<dbReference type="InterPro" id="IPR026283">
    <property type="entry name" value="B-gal_1-like"/>
</dbReference>
<feature type="domain" description="Glycoside hydrolase 35 catalytic" evidence="7">
    <location>
        <begin position="34"/>
        <end position="352"/>
    </location>
</feature>
<evidence type="ECO:0000313" key="10">
    <source>
        <dbReference type="EMBL" id="AIC10780.1"/>
    </source>
</evidence>
<dbReference type="InterPro" id="IPR031330">
    <property type="entry name" value="Gly_Hdrlase_35_cat"/>
</dbReference>
<dbReference type="GO" id="GO:0005975">
    <property type="term" value="P:carbohydrate metabolic process"/>
    <property type="evidence" value="ECO:0007669"/>
    <property type="project" value="InterPro"/>
</dbReference>
<evidence type="ECO:0000256" key="2">
    <source>
        <dbReference type="ARBA" id="ARBA00022801"/>
    </source>
</evidence>
<sequence>MLRHLLTLSLIFAIALPIGVSAAPWPAFSTRGTQFIRDGRPYQLISGAIHFQRIPRAYWKDRLQKARAMGLNTVETYVFWNLVELREGQFDFTGNNDIGAFVREAASQGLNVILRPGPYVCAEWEAGGFPAWLFADPTLRVRSQDPRFLDASQRYLEALGTQVRPLLNGNGGPIIAVQVENEYGSYGDDHGYLQAVHALFIKAGLGGALLFTADGAQMLGNGTLPDVLAAVNFAPGEAKQALDKLATFHPGQPQLVGEYWAGWFDQWGKPHAQTDAKQQADEIEWMLRQGHSINLYMFVGGTSFGFMNGANFQGGPGDHYSPQTTSYDYDAVLDEAGRPMPKFALFRDVITRVTGLQPPPLPGASRFIDLPDTPLRASASLWDNLPAAVATTADPQPMERYRQAYGYILYRTTLHGPRKGRLYLGEVRDDAHVYVDRLFVGRAERRRQQVWVEVDIPSGTHCLDVLVENSGRVNYGPHLADGRAGLIGPVMLNHERVNNWETFLLPLQTPEAIHGWTTAPMQGPAFHRGTLFIRTPGDTFLDMEAFSKGVTWANSHMLGRYWDIGPQRALYFPGTWQRQGENTVLVFDVSDTAAAQVRGVQQQRWITPRTAK</sequence>
<keyword evidence="3 5" id="KW-0326">Glycosidase</keyword>
<dbReference type="PRINTS" id="PR00742">
    <property type="entry name" value="GLHYDRLASE35"/>
</dbReference>
<dbReference type="PATRIC" id="fig|155920.8.peg.3073"/>
<dbReference type="InterPro" id="IPR048913">
    <property type="entry name" value="BetaGal_gal-bd"/>
</dbReference>
<evidence type="ECO:0000256" key="1">
    <source>
        <dbReference type="ARBA" id="ARBA00009809"/>
    </source>
</evidence>
<feature type="active site" description="Nucleophile" evidence="4">
    <location>
        <position position="258"/>
    </location>
</feature>